<dbReference type="SMART" id="SM00450">
    <property type="entry name" value="RHOD"/>
    <property type="match status" value="1"/>
</dbReference>
<dbReference type="InterPro" id="IPR036873">
    <property type="entry name" value="Rhodanese-like_dom_sf"/>
</dbReference>
<dbReference type="RefSeq" id="WP_113989912.1">
    <property type="nucleotide sequence ID" value="NZ_QLST01000019.1"/>
</dbReference>
<comment type="caution">
    <text evidence="2">The sequence shown here is derived from an EMBL/GenBank/DDBJ whole genome shotgun (WGS) entry which is preliminary data.</text>
</comment>
<feature type="domain" description="Rhodanese" evidence="1">
    <location>
        <begin position="37"/>
        <end position="127"/>
    </location>
</feature>
<reference evidence="2 3" key="1">
    <citation type="submission" date="2018-06" db="EMBL/GenBank/DDBJ databases">
        <title>Flavobacterium tibetense sp. nov., isolated from a wetland YonghuCo on Tibetan Plateau.</title>
        <authorList>
            <person name="Xing P."/>
            <person name="Phurbu D."/>
            <person name="Lu H."/>
        </authorList>
    </citation>
    <scope>NUCLEOTIDE SEQUENCE [LARGE SCALE GENOMIC DNA]</scope>
    <source>
        <strain evidence="2 3">YH5</strain>
    </source>
</reference>
<dbReference type="Pfam" id="PF00581">
    <property type="entry name" value="Rhodanese"/>
    <property type="match status" value="1"/>
</dbReference>
<dbReference type="Gene3D" id="3.40.250.10">
    <property type="entry name" value="Rhodanese-like domain"/>
    <property type="match status" value="1"/>
</dbReference>
<dbReference type="CDD" id="cd00158">
    <property type="entry name" value="RHOD"/>
    <property type="match status" value="1"/>
</dbReference>
<organism evidence="2 3">
    <name type="scientific">Flavobacterium tibetense</name>
    <dbReference type="NCBI Taxonomy" id="2233533"/>
    <lineage>
        <taxon>Bacteria</taxon>
        <taxon>Pseudomonadati</taxon>
        <taxon>Bacteroidota</taxon>
        <taxon>Flavobacteriia</taxon>
        <taxon>Flavobacteriales</taxon>
        <taxon>Flavobacteriaceae</taxon>
        <taxon>Flavobacterium</taxon>
    </lineage>
</organism>
<protein>
    <submittedName>
        <fullName evidence="2">Rhodanese-like domain-containing protein</fullName>
    </submittedName>
</protein>
<dbReference type="InterPro" id="IPR001763">
    <property type="entry name" value="Rhodanese-like_dom"/>
</dbReference>
<dbReference type="AlphaFoldDB" id="A0A365NZF3"/>
<dbReference type="InterPro" id="IPR052367">
    <property type="entry name" value="Thiosulfate_ST/Rhodanese-like"/>
</dbReference>
<sequence>MKVFLLSFLTLLASSCLKQKTEGVLVVNASVFEQKMAEEGIQLVDARTPEEFSEKHIANALNANILGEDFEQKVTSLDKNKPVLVYCKSGVRSANAAAKLKAMGFTTIIDLDGGITQWIADGKPVES</sequence>
<gene>
    <name evidence="2" type="ORF">DPN68_12130</name>
</gene>
<dbReference type="PROSITE" id="PS51257">
    <property type="entry name" value="PROKAR_LIPOPROTEIN"/>
    <property type="match status" value="1"/>
</dbReference>
<dbReference type="PANTHER" id="PTHR45431:SF3">
    <property type="entry name" value="RHODANESE-LIKE DOMAIN-CONTAINING PROTEIN 15, CHLOROPLASTIC"/>
    <property type="match status" value="1"/>
</dbReference>
<evidence type="ECO:0000259" key="1">
    <source>
        <dbReference type="PROSITE" id="PS50206"/>
    </source>
</evidence>
<keyword evidence="3" id="KW-1185">Reference proteome</keyword>
<dbReference type="SUPFAM" id="SSF52821">
    <property type="entry name" value="Rhodanese/Cell cycle control phosphatase"/>
    <property type="match status" value="1"/>
</dbReference>
<dbReference type="EMBL" id="QLST01000019">
    <property type="protein sequence ID" value="RBA27463.1"/>
    <property type="molecule type" value="Genomic_DNA"/>
</dbReference>
<dbReference type="PANTHER" id="PTHR45431">
    <property type="entry name" value="RHODANESE-LIKE DOMAIN-CONTAINING PROTEIN 15, CHLOROPLASTIC"/>
    <property type="match status" value="1"/>
</dbReference>
<evidence type="ECO:0000313" key="2">
    <source>
        <dbReference type="EMBL" id="RBA27463.1"/>
    </source>
</evidence>
<evidence type="ECO:0000313" key="3">
    <source>
        <dbReference type="Proteomes" id="UP000253319"/>
    </source>
</evidence>
<accession>A0A365NZF3</accession>
<name>A0A365NZF3_9FLAO</name>
<proteinExistence type="predicted"/>
<dbReference type="OrthoDB" id="9808735at2"/>
<dbReference type="PROSITE" id="PS50206">
    <property type="entry name" value="RHODANESE_3"/>
    <property type="match status" value="1"/>
</dbReference>
<dbReference type="Proteomes" id="UP000253319">
    <property type="component" value="Unassembled WGS sequence"/>
</dbReference>